<feature type="transmembrane region" description="Helical" evidence="1">
    <location>
        <begin position="29"/>
        <end position="51"/>
    </location>
</feature>
<keyword evidence="3" id="KW-1185">Reference proteome</keyword>
<keyword evidence="1" id="KW-0812">Transmembrane</keyword>
<dbReference type="Proteomes" id="UP001140513">
    <property type="component" value="Unassembled WGS sequence"/>
</dbReference>
<evidence type="ECO:0000256" key="1">
    <source>
        <dbReference type="SAM" id="Phobius"/>
    </source>
</evidence>
<dbReference type="AlphaFoldDB" id="A0A9W8XNZ1"/>
<evidence type="ECO:0000313" key="2">
    <source>
        <dbReference type="EMBL" id="KAJ4354120.1"/>
    </source>
</evidence>
<gene>
    <name evidence="2" type="ORF">N0V89_005853</name>
</gene>
<accession>A0A9W8XNZ1</accession>
<evidence type="ECO:0000313" key="3">
    <source>
        <dbReference type="Proteomes" id="UP001140513"/>
    </source>
</evidence>
<dbReference type="EMBL" id="JAPEUX010000004">
    <property type="protein sequence ID" value="KAJ4354120.1"/>
    <property type="molecule type" value="Genomic_DNA"/>
</dbReference>
<sequence>MASFLFTFERRDELEAAQAANEVYSPLKIILAVFGIISVVMLFTVICWFAWSRYQRKWALEQQYAQDVAMSELFGGSQHVKNLKEGEFEDINLNNEERRTKGVTRWSFSGYFGKQV</sequence>
<dbReference type="OrthoDB" id="3789205at2759"/>
<keyword evidence="1" id="KW-0472">Membrane</keyword>
<proteinExistence type="predicted"/>
<comment type="caution">
    <text evidence="2">The sequence shown here is derived from an EMBL/GenBank/DDBJ whole genome shotgun (WGS) entry which is preliminary data.</text>
</comment>
<dbReference type="GeneID" id="80909383"/>
<reference evidence="2" key="1">
    <citation type="submission" date="2022-10" db="EMBL/GenBank/DDBJ databases">
        <title>Tapping the CABI collections for fungal endophytes: first genome assemblies for Collariella, Neodidymelliopsis, Ascochyta clinopodiicola, Didymella pomorum, Didymosphaeria variabile, Neocosmospora piperis and Neocucurbitaria cava.</title>
        <authorList>
            <person name="Hill R."/>
        </authorList>
    </citation>
    <scope>NUCLEOTIDE SEQUENCE</scope>
    <source>
        <strain evidence="2">IMI 356815</strain>
    </source>
</reference>
<name>A0A9W8XNZ1_9PLEO</name>
<protein>
    <submittedName>
        <fullName evidence="2">Uncharacterized protein</fullName>
    </submittedName>
</protein>
<keyword evidence="1" id="KW-1133">Transmembrane helix</keyword>
<dbReference type="RefSeq" id="XP_056071894.1">
    <property type="nucleotide sequence ID" value="XM_056214627.1"/>
</dbReference>
<organism evidence="2 3">
    <name type="scientific">Didymosphaeria variabile</name>
    <dbReference type="NCBI Taxonomy" id="1932322"/>
    <lineage>
        <taxon>Eukaryota</taxon>
        <taxon>Fungi</taxon>
        <taxon>Dikarya</taxon>
        <taxon>Ascomycota</taxon>
        <taxon>Pezizomycotina</taxon>
        <taxon>Dothideomycetes</taxon>
        <taxon>Pleosporomycetidae</taxon>
        <taxon>Pleosporales</taxon>
        <taxon>Massarineae</taxon>
        <taxon>Didymosphaeriaceae</taxon>
        <taxon>Didymosphaeria</taxon>
    </lineage>
</organism>